<gene>
    <name evidence="2" type="ORF">BEN49_14445</name>
</gene>
<dbReference type="EMBL" id="MDZA01000436">
    <property type="protein sequence ID" value="OGX82160.1"/>
    <property type="molecule type" value="Genomic_DNA"/>
</dbReference>
<dbReference type="AlphaFoldDB" id="A0A1G1SU49"/>
<comment type="caution">
    <text evidence="2">The sequence shown here is derived from an EMBL/GenBank/DDBJ whole genome shotgun (WGS) entry which is preliminary data.</text>
</comment>
<evidence type="ECO:0000259" key="1">
    <source>
        <dbReference type="Pfam" id="PF12867"/>
    </source>
</evidence>
<dbReference type="InterPro" id="IPR024775">
    <property type="entry name" value="DinB-like"/>
</dbReference>
<feature type="domain" description="DinB-like" evidence="1">
    <location>
        <begin position="14"/>
        <end position="152"/>
    </location>
</feature>
<dbReference type="SUPFAM" id="SSF109854">
    <property type="entry name" value="DinB/YfiT-like putative metalloenzymes"/>
    <property type="match status" value="1"/>
</dbReference>
<dbReference type="Proteomes" id="UP000177506">
    <property type="component" value="Unassembled WGS sequence"/>
</dbReference>
<keyword evidence="3" id="KW-1185">Reference proteome</keyword>
<dbReference type="Gene3D" id="1.20.120.450">
    <property type="entry name" value="dinb family like domain"/>
    <property type="match status" value="1"/>
</dbReference>
<accession>A0A1G1SU49</accession>
<sequence>MTMDPLPRQFRLLTDWYLSVLEGIALADGCRTLSAHNNSLEWLAGHLVVTRCRNITRLGGPAEELSFLDAYVDPTLPPPGFRPFDKNRAYPNLAECAEAWERISQTFWAALQAADVPILRTVLPLSGPTGGNTVEDLLISAALHESFHIGQMSIVRKALGYPAMYWFARPDNA</sequence>
<dbReference type="Pfam" id="PF12867">
    <property type="entry name" value="DinB_2"/>
    <property type="match status" value="1"/>
</dbReference>
<evidence type="ECO:0000313" key="3">
    <source>
        <dbReference type="Proteomes" id="UP000177506"/>
    </source>
</evidence>
<protein>
    <recommendedName>
        <fullName evidence="1">DinB-like domain-containing protein</fullName>
    </recommendedName>
</protein>
<evidence type="ECO:0000313" key="2">
    <source>
        <dbReference type="EMBL" id="OGX82160.1"/>
    </source>
</evidence>
<reference evidence="2 3" key="1">
    <citation type="submission" date="2016-08" db="EMBL/GenBank/DDBJ databases">
        <title>Hymenobacter coccineus sp. nov., Hymenobacter lapidarius sp. nov. and Hymenobacter glacialis sp. nov., isolated from Antarctic soil.</title>
        <authorList>
            <person name="Sedlacek I."/>
            <person name="Kralova S."/>
            <person name="Kyrova K."/>
            <person name="Maslanova I."/>
            <person name="Stankova E."/>
            <person name="Vrbovska V."/>
            <person name="Nemec M."/>
            <person name="Bartak M."/>
            <person name="Svec P."/>
            <person name="Busse H.-J."/>
            <person name="Pantucek R."/>
        </authorList>
    </citation>
    <scope>NUCLEOTIDE SEQUENCE [LARGE SCALE GENOMIC DNA]</scope>
    <source>
        <strain evidence="2 3">CCM 8649</strain>
    </source>
</reference>
<organism evidence="2 3">
    <name type="scientific">Hymenobacter coccineus</name>
    <dbReference type="NCBI Taxonomy" id="1908235"/>
    <lineage>
        <taxon>Bacteria</taxon>
        <taxon>Pseudomonadati</taxon>
        <taxon>Bacteroidota</taxon>
        <taxon>Cytophagia</taxon>
        <taxon>Cytophagales</taxon>
        <taxon>Hymenobacteraceae</taxon>
        <taxon>Hymenobacter</taxon>
    </lineage>
</organism>
<proteinExistence type="predicted"/>
<name>A0A1G1SU49_9BACT</name>
<dbReference type="InterPro" id="IPR034660">
    <property type="entry name" value="DinB/YfiT-like"/>
</dbReference>